<comment type="caution">
    <text evidence="1">The sequence shown here is derived from an EMBL/GenBank/DDBJ whole genome shotgun (WGS) entry which is preliminary data.</text>
</comment>
<protein>
    <submittedName>
        <fullName evidence="1">Uncharacterized protein</fullName>
    </submittedName>
</protein>
<reference evidence="1" key="1">
    <citation type="submission" date="2020-06" db="EMBL/GenBank/DDBJ databases">
        <title>WGS assembly of Ceratodon purpureus strain R40.</title>
        <authorList>
            <person name="Carey S.B."/>
            <person name="Jenkins J."/>
            <person name="Shu S."/>
            <person name="Lovell J.T."/>
            <person name="Sreedasyam A."/>
            <person name="Maumus F."/>
            <person name="Tiley G.P."/>
            <person name="Fernandez-Pozo N."/>
            <person name="Barry K."/>
            <person name="Chen C."/>
            <person name="Wang M."/>
            <person name="Lipzen A."/>
            <person name="Daum C."/>
            <person name="Saski C.A."/>
            <person name="Payton A.C."/>
            <person name="Mcbreen J.C."/>
            <person name="Conrad R.E."/>
            <person name="Kollar L.M."/>
            <person name="Olsson S."/>
            <person name="Huttunen S."/>
            <person name="Landis J.B."/>
            <person name="Wickett N.J."/>
            <person name="Johnson M.G."/>
            <person name="Rensing S.A."/>
            <person name="Grimwood J."/>
            <person name="Schmutz J."/>
            <person name="Mcdaniel S.F."/>
        </authorList>
    </citation>
    <scope>NUCLEOTIDE SEQUENCE</scope>
    <source>
        <strain evidence="1">R40</strain>
    </source>
</reference>
<dbReference type="AlphaFoldDB" id="A0A8T0HBC7"/>
<organism evidence="1 2">
    <name type="scientific">Ceratodon purpureus</name>
    <name type="common">Fire moss</name>
    <name type="synonym">Dicranum purpureum</name>
    <dbReference type="NCBI Taxonomy" id="3225"/>
    <lineage>
        <taxon>Eukaryota</taxon>
        <taxon>Viridiplantae</taxon>
        <taxon>Streptophyta</taxon>
        <taxon>Embryophyta</taxon>
        <taxon>Bryophyta</taxon>
        <taxon>Bryophytina</taxon>
        <taxon>Bryopsida</taxon>
        <taxon>Dicranidae</taxon>
        <taxon>Pseudoditrichales</taxon>
        <taxon>Ditrichaceae</taxon>
        <taxon>Ceratodon</taxon>
    </lineage>
</organism>
<name>A0A8T0HBC7_CERPU</name>
<dbReference type="EMBL" id="CM026428">
    <property type="protein sequence ID" value="KAG0567634.1"/>
    <property type="molecule type" value="Genomic_DNA"/>
</dbReference>
<dbReference type="Proteomes" id="UP000822688">
    <property type="component" value="Chromosome 7"/>
</dbReference>
<gene>
    <name evidence="1" type="ORF">KC19_7G150000</name>
</gene>
<sequence>IDSGESIDRALARYFRDILAGCSMARVNVVPQQRRYKLMELLTLLPTQQACRMSIPQVSMLFVLTKNTSPIPTLWSGLSIQHLCLQHRNHLALSAVLSDLPNPLTQLRKASKAPIGCSATEHCLNNPASIKQSPRTPFNTSKCTILAS</sequence>
<accession>A0A8T0HBC7</accession>
<evidence type="ECO:0000313" key="1">
    <source>
        <dbReference type="EMBL" id="KAG0567634.1"/>
    </source>
</evidence>
<keyword evidence="2" id="KW-1185">Reference proteome</keyword>
<evidence type="ECO:0000313" key="2">
    <source>
        <dbReference type="Proteomes" id="UP000822688"/>
    </source>
</evidence>
<feature type="non-terminal residue" evidence="1">
    <location>
        <position position="1"/>
    </location>
</feature>
<proteinExistence type="predicted"/>
<feature type="non-terminal residue" evidence="1">
    <location>
        <position position="148"/>
    </location>
</feature>